<dbReference type="InterPro" id="IPR027619">
    <property type="entry name" value="C-S_lyase_PatB-like"/>
</dbReference>
<dbReference type="InterPro" id="IPR015424">
    <property type="entry name" value="PyrdxlP-dep_Trfase"/>
</dbReference>
<dbReference type="Pfam" id="PF00155">
    <property type="entry name" value="Aminotran_1_2"/>
    <property type="match status" value="1"/>
</dbReference>
<dbReference type="STRING" id="197461.A3843_18210"/>
<comment type="cofactor">
    <cofactor evidence="1">
        <name>pyridoxal 5'-phosphate</name>
        <dbReference type="ChEBI" id="CHEBI:597326"/>
    </cofactor>
</comment>
<dbReference type="PANTHER" id="PTHR43525:SF1">
    <property type="entry name" value="PROTEIN MALY"/>
    <property type="match status" value="1"/>
</dbReference>
<evidence type="ECO:0000256" key="5">
    <source>
        <dbReference type="ARBA" id="ARBA00037974"/>
    </source>
</evidence>
<evidence type="ECO:0000256" key="1">
    <source>
        <dbReference type="ARBA" id="ARBA00001933"/>
    </source>
</evidence>
<dbReference type="CDD" id="cd00609">
    <property type="entry name" value="AAT_like"/>
    <property type="match status" value="1"/>
</dbReference>
<protein>
    <recommendedName>
        <fullName evidence="2">cysteine-S-conjugate beta-lyase</fullName>
        <ecNumber evidence="2">4.4.1.13</ecNumber>
    </recommendedName>
</protein>
<accession>A0A1U7JDE3</accession>
<dbReference type="GO" id="GO:0030170">
    <property type="term" value="F:pyridoxal phosphate binding"/>
    <property type="evidence" value="ECO:0007669"/>
    <property type="project" value="InterPro"/>
</dbReference>
<sequence>MTIDFDQIIDRRNTNSLKWDSMEARYGVSPDTGIPMWVADMDFRPPEAVNDMLLANAKHGINGYFGDDTDYKASIVSWMERRHDFKVEPSWITTVPGVVPGYSLAIQAFSEPGDGVLVFSPVYHAFGRAIAANNRRLIESELVQRDGVYQIDFDGLADLVDERTKVMLLCSPHNPGGRVWTADELRRLCTFCVERGILIVSDEVHHDLVFDGHRHVATATLSEEIAANTITFAAASKTFNLAGFMTAAAIISNADIRRRYVAQVSACGLGPNRLGILATTAAYNHGEVWLEALLAYLKHNEALLAEGLEAALPGARVMRMPSTYLSWVDMSEVDLPFKTLVERMEKNAGIATNHGAAFGKGGELFLRFNLACPKSVVENAIARLEQEFADLRSQQTSFS</sequence>
<dbReference type="AlphaFoldDB" id="A0A1U7JDE3"/>
<keyword evidence="7" id="KW-0808">Transferase</keyword>
<comment type="similarity">
    <text evidence="5">Belongs to the class-II pyridoxal-phosphate-dependent aminotransferase family. MalY/PatB cystathionine beta-lyase subfamily.</text>
</comment>
<name>A0A1U7JDE3_9HYPH</name>
<gene>
    <name evidence="7" type="ORF">A3843_18210</name>
</gene>
<evidence type="ECO:0000259" key="6">
    <source>
        <dbReference type="Pfam" id="PF00155"/>
    </source>
</evidence>
<organism evidence="7 8">
    <name type="scientific">Pseudovibrio exalbescens</name>
    <dbReference type="NCBI Taxonomy" id="197461"/>
    <lineage>
        <taxon>Bacteria</taxon>
        <taxon>Pseudomonadati</taxon>
        <taxon>Pseudomonadota</taxon>
        <taxon>Alphaproteobacteria</taxon>
        <taxon>Hyphomicrobiales</taxon>
        <taxon>Stappiaceae</taxon>
        <taxon>Pseudovibrio</taxon>
    </lineage>
</organism>
<keyword evidence="8" id="KW-1185">Reference proteome</keyword>
<keyword evidence="4" id="KW-0456">Lyase</keyword>
<evidence type="ECO:0000256" key="3">
    <source>
        <dbReference type="ARBA" id="ARBA00022898"/>
    </source>
</evidence>
<dbReference type="PANTHER" id="PTHR43525">
    <property type="entry name" value="PROTEIN MALY"/>
    <property type="match status" value="1"/>
</dbReference>
<comment type="caution">
    <text evidence="7">The sequence shown here is derived from an EMBL/GenBank/DDBJ whole genome shotgun (WGS) entry which is preliminary data.</text>
</comment>
<proteinExistence type="inferred from homology"/>
<dbReference type="Gene3D" id="3.90.1150.10">
    <property type="entry name" value="Aspartate Aminotransferase, domain 1"/>
    <property type="match status" value="1"/>
</dbReference>
<feature type="domain" description="Aminotransferase class I/classII large" evidence="6">
    <location>
        <begin position="45"/>
        <end position="384"/>
    </location>
</feature>
<dbReference type="GO" id="GO:0008483">
    <property type="term" value="F:transaminase activity"/>
    <property type="evidence" value="ECO:0007669"/>
    <property type="project" value="UniProtKB-KW"/>
</dbReference>
<dbReference type="InterPro" id="IPR015422">
    <property type="entry name" value="PyrdxlP-dep_Trfase_small"/>
</dbReference>
<dbReference type="InterPro" id="IPR051798">
    <property type="entry name" value="Class-II_PLP-Dep_Aminotrans"/>
</dbReference>
<keyword evidence="3" id="KW-0663">Pyridoxal phosphate</keyword>
<dbReference type="InterPro" id="IPR004839">
    <property type="entry name" value="Aminotransferase_I/II_large"/>
</dbReference>
<dbReference type="NCBIfam" id="TIGR04350">
    <property type="entry name" value="C_S_lyase_PatB"/>
    <property type="match status" value="1"/>
</dbReference>
<evidence type="ECO:0000313" key="8">
    <source>
        <dbReference type="Proteomes" id="UP000185783"/>
    </source>
</evidence>
<dbReference type="EMBL" id="LVVZ01000041">
    <property type="protein sequence ID" value="OKL42725.1"/>
    <property type="molecule type" value="Genomic_DNA"/>
</dbReference>
<evidence type="ECO:0000313" key="7">
    <source>
        <dbReference type="EMBL" id="OKL42725.1"/>
    </source>
</evidence>
<dbReference type="Gene3D" id="3.40.640.10">
    <property type="entry name" value="Type I PLP-dependent aspartate aminotransferase-like (Major domain)"/>
    <property type="match status" value="1"/>
</dbReference>
<keyword evidence="7" id="KW-0032">Aminotransferase</keyword>
<reference evidence="7 8" key="1">
    <citation type="submission" date="2016-03" db="EMBL/GenBank/DDBJ databases">
        <title>Genome sequence of Nesiotobacter sp. nov., a moderately halophilic alphaproteobacterium isolated from the Yellow Sea, China.</title>
        <authorList>
            <person name="Zhang G."/>
            <person name="Zhang R."/>
        </authorList>
    </citation>
    <scope>NUCLEOTIDE SEQUENCE [LARGE SCALE GENOMIC DNA]</scope>
    <source>
        <strain evidence="7 8">WB1-6</strain>
    </source>
</reference>
<dbReference type="RefSeq" id="WP_028482624.1">
    <property type="nucleotide sequence ID" value="NZ_LVVZ01000041.1"/>
</dbReference>
<dbReference type="Proteomes" id="UP000185783">
    <property type="component" value="Unassembled WGS sequence"/>
</dbReference>
<dbReference type="EC" id="4.4.1.13" evidence="2"/>
<dbReference type="InterPro" id="IPR015421">
    <property type="entry name" value="PyrdxlP-dep_Trfase_major"/>
</dbReference>
<dbReference type="SUPFAM" id="SSF53383">
    <property type="entry name" value="PLP-dependent transferases"/>
    <property type="match status" value="1"/>
</dbReference>
<evidence type="ECO:0000256" key="2">
    <source>
        <dbReference type="ARBA" id="ARBA00012224"/>
    </source>
</evidence>
<dbReference type="GO" id="GO:0047804">
    <property type="term" value="F:cysteine-S-conjugate beta-lyase activity"/>
    <property type="evidence" value="ECO:0007669"/>
    <property type="project" value="UniProtKB-EC"/>
</dbReference>
<evidence type="ECO:0000256" key="4">
    <source>
        <dbReference type="ARBA" id="ARBA00023239"/>
    </source>
</evidence>